<feature type="transmembrane region" description="Helical" evidence="9">
    <location>
        <begin position="64"/>
        <end position="83"/>
    </location>
</feature>
<dbReference type="InterPro" id="IPR036890">
    <property type="entry name" value="HATPase_C_sf"/>
</dbReference>
<dbReference type="PANTHER" id="PTHR24421">
    <property type="entry name" value="NITRATE/NITRITE SENSOR PROTEIN NARX-RELATED"/>
    <property type="match status" value="1"/>
</dbReference>
<dbReference type="EC" id="2.7.13.3" evidence="2"/>
<feature type="transmembrane region" description="Helical" evidence="9">
    <location>
        <begin position="127"/>
        <end position="148"/>
    </location>
</feature>
<name>A0A941E576_9ACTN</name>
<evidence type="ECO:0000256" key="4">
    <source>
        <dbReference type="ARBA" id="ARBA00022679"/>
    </source>
</evidence>
<dbReference type="Gene3D" id="3.30.565.10">
    <property type="entry name" value="Histidine kinase-like ATPase, C-terminal domain"/>
    <property type="match status" value="1"/>
</dbReference>
<evidence type="ECO:0000256" key="3">
    <source>
        <dbReference type="ARBA" id="ARBA00022553"/>
    </source>
</evidence>
<dbReference type="PANTHER" id="PTHR24421:SF10">
    <property type="entry name" value="NITRATE_NITRITE SENSOR PROTEIN NARQ"/>
    <property type="match status" value="1"/>
</dbReference>
<evidence type="ECO:0000256" key="1">
    <source>
        <dbReference type="ARBA" id="ARBA00000085"/>
    </source>
</evidence>
<dbReference type="RefSeq" id="WP_212516489.1">
    <property type="nucleotide sequence ID" value="NZ_JAGSOH010000005.1"/>
</dbReference>
<evidence type="ECO:0000256" key="7">
    <source>
        <dbReference type="ARBA" id="ARBA00022840"/>
    </source>
</evidence>
<keyword evidence="5" id="KW-0547">Nucleotide-binding</keyword>
<dbReference type="GO" id="GO:0000155">
    <property type="term" value="F:phosphorelay sensor kinase activity"/>
    <property type="evidence" value="ECO:0007669"/>
    <property type="project" value="InterPro"/>
</dbReference>
<dbReference type="Proteomes" id="UP000676325">
    <property type="component" value="Unassembled WGS sequence"/>
</dbReference>
<keyword evidence="4" id="KW-0808">Transferase</keyword>
<dbReference type="InterPro" id="IPR011712">
    <property type="entry name" value="Sig_transdc_His_kin_sub3_dim/P"/>
</dbReference>
<keyword evidence="9" id="KW-1133">Transmembrane helix</keyword>
<organism evidence="11 12">
    <name type="scientific">Actinospica acidithermotolerans</name>
    <dbReference type="NCBI Taxonomy" id="2828514"/>
    <lineage>
        <taxon>Bacteria</taxon>
        <taxon>Bacillati</taxon>
        <taxon>Actinomycetota</taxon>
        <taxon>Actinomycetes</taxon>
        <taxon>Catenulisporales</taxon>
        <taxon>Actinospicaceae</taxon>
        <taxon>Actinospica</taxon>
    </lineage>
</organism>
<dbReference type="CDD" id="cd16917">
    <property type="entry name" value="HATPase_UhpB-NarQ-NarX-like"/>
    <property type="match status" value="1"/>
</dbReference>
<keyword evidence="9" id="KW-0472">Membrane</keyword>
<evidence type="ECO:0000256" key="5">
    <source>
        <dbReference type="ARBA" id="ARBA00022741"/>
    </source>
</evidence>
<evidence type="ECO:0000256" key="9">
    <source>
        <dbReference type="SAM" id="Phobius"/>
    </source>
</evidence>
<evidence type="ECO:0000313" key="12">
    <source>
        <dbReference type="Proteomes" id="UP000676325"/>
    </source>
</evidence>
<dbReference type="GO" id="GO:0046983">
    <property type="term" value="F:protein dimerization activity"/>
    <property type="evidence" value="ECO:0007669"/>
    <property type="project" value="InterPro"/>
</dbReference>
<proteinExistence type="predicted"/>
<comment type="catalytic activity">
    <reaction evidence="1">
        <text>ATP + protein L-histidine = ADP + protein N-phospho-L-histidine.</text>
        <dbReference type="EC" id="2.7.13.3"/>
    </reaction>
</comment>
<accession>A0A941E576</accession>
<keyword evidence="12" id="KW-1185">Reference proteome</keyword>
<dbReference type="SUPFAM" id="SSF55874">
    <property type="entry name" value="ATPase domain of HSP90 chaperone/DNA topoisomerase II/histidine kinase"/>
    <property type="match status" value="1"/>
</dbReference>
<dbReference type="Pfam" id="PF07730">
    <property type="entry name" value="HisKA_3"/>
    <property type="match status" value="1"/>
</dbReference>
<feature type="transmembrane region" description="Helical" evidence="9">
    <location>
        <begin position="90"/>
        <end position="115"/>
    </location>
</feature>
<protein>
    <recommendedName>
        <fullName evidence="2">histidine kinase</fullName>
        <ecNumber evidence="2">2.7.13.3</ecNumber>
    </recommendedName>
</protein>
<dbReference type="EMBL" id="JAGSOH010000005">
    <property type="protein sequence ID" value="MBR7825331.1"/>
    <property type="molecule type" value="Genomic_DNA"/>
</dbReference>
<dbReference type="GO" id="GO:0016020">
    <property type="term" value="C:membrane"/>
    <property type="evidence" value="ECO:0007669"/>
    <property type="project" value="InterPro"/>
</dbReference>
<keyword evidence="7" id="KW-0067">ATP-binding</keyword>
<dbReference type="InterPro" id="IPR050482">
    <property type="entry name" value="Sensor_HK_TwoCompSys"/>
</dbReference>
<dbReference type="GO" id="GO:0005524">
    <property type="term" value="F:ATP binding"/>
    <property type="evidence" value="ECO:0007669"/>
    <property type="project" value="UniProtKB-KW"/>
</dbReference>
<sequence length="379" mass="39554">MLRASIWTTRLAGLGVLGVLIFLHPVAVPGGAATQQAAFAGLFLGEVLLALAEANRLPEPADRIMRPAALMLVIATGCLGATASGDGSYMIIFAITAIQAAVADLGLTLALTVAASGMLASEAGGIVFNQGVGTCLGFPLLLVVGMMLGRSRADYRIRAEQAAALLAQHEQLRAEQRRADVLDERARLAREIHDVLAHSLGALGIQIQMARALITDRGDTAAALTALEAAQRMATEGLVEARRAVHALRSDTLPLHEELARLVPCEIVGEPRPVPPDATVALIRITQESLVNAAKHAPEAEVEVRLAYTDGGVRLVIANDLPVGAAAASPLRTIDGGYGLTGMRERLELLRGTLEAGPVAGRWLVAADLPLPVSVPAQA</sequence>
<feature type="domain" description="Signal transduction histidine kinase subgroup 3 dimerisation and phosphoacceptor" evidence="10">
    <location>
        <begin position="184"/>
        <end position="252"/>
    </location>
</feature>
<evidence type="ECO:0000313" key="11">
    <source>
        <dbReference type="EMBL" id="MBR7825331.1"/>
    </source>
</evidence>
<keyword evidence="8" id="KW-0902">Two-component regulatory system</keyword>
<evidence type="ECO:0000259" key="10">
    <source>
        <dbReference type="Pfam" id="PF07730"/>
    </source>
</evidence>
<dbReference type="Gene3D" id="1.20.5.1930">
    <property type="match status" value="1"/>
</dbReference>
<evidence type="ECO:0000256" key="6">
    <source>
        <dbReference type="ARBA" id="ARBA00022777"/>
    </source>
</evidence>
<evidence type="ECO:0000256" key="2">
    <source>
        <dbReference type="ARBA" id="ARBA00012438"/>
    </source>
</evidence>
<comment type="caution">
    <text evidence="11">The sequence shown here is derived from an EMBL/GenBank/DDBJ whole genome shotgun (WGS) entry which is preliminary data.</text>
</comment>
<keyword evidence="6" id="KW-0418">Kinase</keyword>
<keyword evidence="9" id="KW-0812">Transmembrane</keyword>
<keyword evidence="3" id="KW-0597">Phosphoprotein</keyword>
<gene>
    <name evidence="11" type="ORF">KDK95_03355</name>
</gene>
<dbReference type="AlphaFoldDB" id="A0A941E576"/>
<evidence type="ECO:0000256" key="8">
    <source>
        <dbReference type="ARBA" id="ARBA00023012"/>
    </source>
</evidence>
<reference evidence="11" key="1">
    <citation type="submission" date="2021-04" db="EMBL/GenBank/DDBJ databases">
        <title>Genome based classification of Actinospica acidithermotolerans sp. nov., an actinobacterium isolated from an Indonesian hot spring.</title>
        <authorList>
            <person name="Kusuma A.B."/>
            <person name="Putra K.E."/>
            <person name="Nafisah S."/>
            <person name="Loh J."/>
            <person name="Nouioui I."/>
            <person name="Goodfellow M."/>
        </authorList>
    </citation>
    <scope>NUCLEOTIDE SEQUENCE</scope>
    <source>
        <strain evidence="11">MGRD01-02</strain>
    </source>
</reference>